<dbReference type="SMART" id="SM00947">
    <property type="entry name" value="Pro_CA"/>
    <property type="match status" value="1"/>
</dbReference>
<comment type="catalytic activity">
    <reaction evidence="5 7">
        <text>hydrogencarbonate + H(+) = CO2 + H2O</text>
        <dbReference type="Rhea" id="RHEA:10748"/>
        <dbReference type="ChEBI" id="CHEBI:15377"/>
        <dbReference type="ChEBI" id="CHEBI:15378"/>
        <dbReference type="ChEBI" id="CHEBI:16526"/>
        <dbReference type="ChEBI" id="CHEBI:17544"/>
        <dbReference type="EC" id="4.2.1.1"/>
    </reaction>
</comment>
<evidence type="ECO:0000256" key="8">
    <source>
        <dbReference type="SAM" id="MobiDB-lite"/>
    </source>
</evidence>
<dbReference type="OrthoDB" id="9769739at2"/>
<evidence type="ECO:0000313" key="9">
    <source>
        <dbReference type="EMBL" id="AFZ68033.1"/>
    </source>
</evidence>
<feature type="region of interest" description="Disordered" evidence="8">
    <location>
        <begin position="1"/>
        <end position="33"/>
    </location>
</feature>
<dbReference type="InterPro" id="IPR015892">
    <property type="entry name" value="Carbonic_anhydrase_CS"/>
</dbReference>
<dbReference type="Proteomes" id="UP000010467">
    <property type="component" value="Chromosome"/>
</dbReference>
<feature type="binding site" evidence="6">
    <location>
        <position position="81"/>
    </location>
    <ligand>
        <name>Zn(2+)</name>
        <dbReference type="ChEBI" id="CHEBI:29105"/>
    </ligand>
</feature>
<feature type="compositionally biased region" description="Basic and acidic residues" evidence="8">
    <location>
        <begin position="16"/>
        <end position="26"/>
    </location>
</feature>
<accession>L0A2A4</accession>
<dbReference type="SUPFAM" id="SSF53056">
    <property type="entry name" value="beta-carbonic anhydrase, cab"/>
    <property type="match status" value="1"/>
</dbReference>
<sequence length="237" mass="25642">MTDRPHMTDESSLDAVRSRSSMEDIAKQGGPQVATPDEAITALKRGNARFFSGQTTQQSLGVNERRALIMSQTPFAIVLGCSDSRVPTEMIFDQGFGDIFSIRLAGNVASGAALGSVEYAVKHLKCRLLVVMGHEGCGAVKAAMLGDEVLAEEPENVRLLVERIRPALRGMPRIRDEKARMREAVISNVRSQVALLRENPVVQRATQAGSLKVIGAFYEIGSGAVDFLISDEDLAVE</sequence>
<dbReference type="RefSeq" id="WP_015236335.1">
    <property type="nucleotide sequence ID" value="NC_019793.1"/>
</dbReference>
<keyword evidence="3 6" id="KW-0862">Zinc</keyword>
<dbReference type="PANTHER" id="PTHR11002:SF79">
    <property type="entry name" value="CARBONIC ANHYDRASE 2"/>
    <property type="match status" value="1"/>
</dbReference>
<keyword evidence="10" id="KW-1185">Reference proteome</keyword>
<reference evidence="10" key="1">
    <citation type="submission" date="2012-03" db="EMBL/GenBank/DDBJ databases">
        <title>Complete sequence of chromosome of Deinococcus peraridilitoris DSM 19664.</title>
        <authorList>
            <person name="Lucas S."/>
            <person name="Copeland A."/>
            <person name="Lapidus A."/>
            <person name="Glavina del Rio T."/>
            <person name="Dalin E."/>
            <person name="Tice H."/>
            <person name="Bruce D."/>
            <person name="Goodwin L."/>
            <person name="Pitluck S."/>
            <person name="Peters L."/>
            <person name="Mikhailova N."/>
            <person name="Lu M."/>
            <person name="Kyrpides N."/>
            <person name="Mavromatis K."/>
            <person name="Ivanova N."/>
            <person name="Brettin T."/>
            <person name="Detter J.C."/>
            <person name="Han C."/>
            <person name="Larimer F."/>
            <person name="Land M."/>
            <person name="Hauser L."/>
            <person name="Markowitz V."/>
            <person name="Cheng J.-F."/>
            <person name="Hugenholtz P."/>
            <person name="Woyke T."/>
            <person name="Wu D."/>
            <person name="Pukall R."/>
            <person name="Steenblock K."/>
            <person name="Brambilla E."/>
            <person name="Klenk H.-P."/>
            <person name="Eisen J.A."/>
        </authorList>
    </citation>
    <scope>NUCLEOTIDE SEQUENCE [LARGE SCALE GENOMIC DNA]</scope>
    <source>
        <strain evidence="10">DSM 19664 / LMG 22246 / CIP 109416 / KR-200</strain>
    </source>
</reference>
<dbReference type="PANTHER" id="PTHR11002">
    <property type="entry name" value="CARBONIC ANHYDRASE"/>
    <property type="match status" value="1"/>
</dbReference>
<keyword evidence="6" id="KW-0479">Metal-binding</keyword>
<evidence type="ECO:0000256" key="4">
    <source>
        <dbReference type="ARBA" id="ARBA00023239"/>
    </source>
</evidence>
<dbReference type="Gene3D" id="3.40.1050.10">
    <property type="entry name" value="Carbonic anhydrase"/>
    <property type="match status" value="1"/>
</dbReference>
<dbReference type="HOGENOM" id="CLU_053879_4_1_0"/>
<evidence type="ECO:0000256" key="1">
    <source>
        <dbReference type="ARBA" id="ARBA00006217"/>
    </source>
</evidence>
<feature type="binding site" evidence="6">
    <location>
        <position position="83"/>
    </location>
    <ligand>
        <name>Zn(2+)</name>
        <dbReference type="ChEBI" id="CHEBI:29105"/>
    </ligand>
</feature>
<dbReference type="STRING" id="937777.Deipe_2568"/>
<evidence type="ECO:0000256" key="5">
    <source>
        <dbReference type="ARBA" id="ARBA00048348"/>
    </source>
</evidence>
<dbReference type="PATRIC" id="fig|937777.3.peg.2577"/>
<dbReference type="GO" id="GO:0008270">
    <property type="term" value="F:zinc ion binding"/>
    <property type="evidence" value="ECO:0007669"/>
    <property type="project" value="UniProtKB-UniRule"/>
</dbReference>
<proteinExistence type="inferred from homology"/>
<dbReference type="Pfam" id="PF00484">
    <property type="entry name" value="Pro_CA"/>
    <property type="match status" value="1"/>
</dbReference>
<dbReference type="KEGG" id="dpd:Deipe_2568"/>
<evidence type="ECO:0000313" key="10">
    <source>
        <dbReference type="Proteomes" id="UP000010467"/>
    </source>
</evidence>
<protein>
    <recommendedName>
        <fullName evidence="2 7">Carbonic anhydrase</fullName>
        <ecNumber evidence="2 7">4.2.1.1</ecNumber>
    </recommendedName>
    <alternativeName>
        <fullName evidence="7">Carbonate dehydratase</fullName>
    </alternativeName>
</protein>
<name>L0A2A4_DEIPD</name>
<dbReference type="CDD" id="cd03378">
    <property type="entry name" value="beta_CA_cladeC"/>
    <property type="match status" value="1"/>
</dbReference>
<gene>
    <name evidence="9" type="ordered locus">Deipe_2568</name>
</gene>
<dbReference type="GO" id="GO:0004089">
    <property type="term" value="F:carbonate dehydratase activity"/>
    <property type="evidence" value="ECO:0007669"/>
    <property type="project" value="UniProtKB-UniRule"/>
</dbReference>
<feature type="binding site" evidence="6">
    <location>
        <position position="134"/>
    </location>
    <ligand>
        <name>Zn(2+)</name>
        <dbReference type="ChEBI" id="CHEBI:29105"/>
    </ligand>
</feature>
<organism evidence="9 10">
    <name type="scientific">Deinococcus peraridilitoris (strain DSM 19664 / LMG 22246 / CIP 109416 / KR-200)</name>
    <dbReference type="NCBI Taxonomy" id="937777"/>
    <lineage>
        <taxon>Bacteria</taxon>
        <taxon>Thermotogati</taxon>
        <taxon>Deinococcota</taxon>
        <taxon>Deinococci</taxon>
        <taxon>Deinococcales</taxon>
        <taxon>Deinococcaceae</taxon>
        <taxon>Deinococcus</taxon>
    </lineage>
</organism>
<comment type="function">
    <text evidence="7">Reversible hydration of carbon dioxide.</text>
</comment>
<dbReference type="EC" id="4.2.1.1" evidence="2 7"/>
<feature type="binding site" evidence="6">
    <location>
        <position position="137"/>
    </location>
    <ligand>
        <name>Zn(2+)</name>
        <dbReference type="ChEBI" id="CHEBI:29105"/>
    </ligand>
</feature>
<evidence type="ECO:0000256" key="2">
    <source>
        <dbReference type="ARBA" id="ARBA00012925"/>
    </source>
</evidence>
<dbReference type="eggNOG" id="COG0288">
    <property type="taxonomic scope" value="Bacteria"/>
</dbReference>
<dbReference type="EMBL" id="CP003382">
    <property type="protein sequence ID" value="AFZ68033.1"/>
    <property type="molecule type" value="Genomic_DNA"/>
</dbReference>
<dbReference type="InterPro" id="IPR001765">
    <property type="entry name" value="Carbonic_anhydrase"/>
</dbReference>
<comment type="cofactor">
    <cofactor evidence="6">
        <name>Zn(2+)</name>
        <dbReference type="ChEBI" id="CHEBI:29105"/>
    </cofactor>
    <text evidence="6">Binds 1 zinc ion per subunit.</text>
</comment>
<evidence type="ECO:0000256" key="3">
    <source>
        <dbReference type="ARBA" id="ARBA00022833"/>
    </source>
</evidence>
<evidence type="ECO:0000256" key="6">
    <source>
        <dbReference type="PIRSR" id="PIRSR601765-1"/>
    </source>
</evidence>
<comment type="similarity">
    <text evidence="1 7">Belongs to the beta-class carbonic anhydrase family.</text>
</comment>
<dbReference type="GO" id="GO:0015976">
    <property type="term" value="P:carbon utilization"/>
    <property type="evidence" value="ECO:0007669"/>
    <property type="project" value="InterPro"/>
</dbReference>
<dbReference type="AlphaFoldDB" id="L0A2A4"/>
<keyword evidence="4 7" id="KW-0456">Lyase</keyword>
<dbReference type="PROSITE" id="PS00705">
    <property type="entry name" value="PROK_CO2_ANHYDRASE_2"/>
    <property type="match status" value="1"/>
</dbReference>
<dbReference type="InterPro" id="IPR036874">
    <property type="entry name" value="Carbonic_anhydrase_sf"/>
</dbReference>
<evidence type="ECO:0000256" key="7">
    <source>
        <dbReference type="RuleBase" id="RU003956"/>
    </source>
</evidence>